<evidence type="ECO:0000256" key="1">
    <source>
        <dbReference type="SAM" id="Coils"/>
    </source>
</evidence>
<evidence type="ECO:0000313" key="4">
    <source>
        <dbReference type="EMBL" id="CAI5446397.1"/>
    </source>
</evidence>
<proteinExistence type="predicted"/>
<feature type="compositionally biased region" description="Polar residues" evidence="2">
    <location>
        <begin position="46"/>
        <end position="59"/>
    </location>
</feature>
<feature type="region of interest" description="Disordered" evidence="2">
    <location>
        <begin position="46"/>
        <end position="101"/>
    </location>
</feature>
<dbReference type="Proteomes" id="UP001152747">
    <property type="component" value="Unassembled WGS sequence"/>
</dbReference>
<feature type="compositionally biased region" description="Low complexity" evidence="2">
    <location>
        <begin position="60"/>
        <end position="76"/>
    </location>
</feature>
<dbReference type="OrthoDB" id="5871460at2759"/>
<feature type="compositionally biased region" description="Low complexity" evidence="2">
    <location>
        <begin position="87"/>
        <end position="101"/>
    </location>
</feature>
<comment type="caution">
    <text evidence="4">The sequence shown here is derived from an EMBL/GenBank/DDBJ whole genome shotgun (WGS) entry which is preliminary data.</text>
</comment>
<organism evidence="4 5">
    <name type="scientific">Caenorhabditis angaria</name>
    <dbReference type="NCBI Taxonomy" id="860376"/>
    <lineage>
        <taxon>Eukaryota</taxon>
        <taxon>Metazoa</taxon>
        <taxon>Ecdysozoa</taxon>
        <taxon>Nematoda</taxon>
        <taxon>Chromadorea</taxon>
        <taxon>Rhabditida</taxon>
        <taxon>Rhabditina</taxon>
        <taxon>Rhabditomorpha</taxon>
        <taxon>Rhabditoidea</taxon>
        <taxon>Rhabditidae</taxon>
        <taxon>Peloderinae</taxon>
        <taxon>Caenorhabditis</taxon>
    </lineage>
</organism>
<evidence type="ECO:0000256" key="3">
    <source>
        <dbReference type="SAM" id="SignalP"/>
    </source>
</evidence>
<feature type="compositionally biased region" description="Polar residues" evidence="2">
    <location>
        <begin position="77"/>
        <end position="86"/>
    </location>
</feature>
<keyword evidence="1" id="KW-0175">Coiled coil</keyword>
<reference evidence="4" key="1">
    <citation type="submission" date="2022-11" db="EMBL/GenBank/DDBJ databases">
        <authorList>
            <person name="Kikuchi T."/>
        </authorList>
    </citation>
    <scope>NUCLEOTIDE SEQUENCE</scope>
    <source>
        <strain evidence="4">PS1010</strain>
    </source>
</reference>
<name>A0A9P1INC3_9PELO</name>
<dbReference type="EMBL" id="CANHGI010000003">
    <property type="protein sequence ID" value="CAI5446397.1"/>
    <property type="molecule type" value="Genomic_DNA"/>
</dbReference>
<sequence>MKPQIIFLGLLLVLGVFGENPSSTVETTIAISTSAVDSTQASTTVASGSSTELFTGSTNTPGSTISSGTDGTTASSAPQDSTTSGIPASTTPAGSTTPPTLPNVTVNYVQFAFSSCDDTQCTYHFDAPKNDQTFLATEEAIIAADQTEFSSIKTIANTNEAAVQKANNEAALRVQSLLDQLNAIQTQLDTINTNIQQIVNKQQDARNRLQYVENFINQINNSPNTCYYQRCLRPTPPPPPTTTTTPAPTTPPSPCVNFTCPTDTDTSKNCQLDAFNKPYCTDCIGNYDGYTHCLQIACSSSGTNFTFNSTAGADTTLYSYGYNSSNPTGSVIPRGSNCQWNLFGNAFTVDNGFKLDCIVNGASINVITKDFTASLTNGMPLWKINAIFNDAVNPRIILTTGTNAISTFCSLPIKQGSSSSASFSRKIQISQKSQGYFGWLLGY</sequence>
<keyword evidence="5" id="KW-1185">Reference proteome</keyword>
<feature type="chain" id="PRO_5040428575" description="CUB domain-containing protein" evidence="3">
    <location>
        <begin position="19"/>
        <end position="443"/>
    </location>
</feature>
<feature type="coiled-coil region" evidence="1">
    <location>
        <begin position="167"/>
        <end position="201"/>
    </location>
</feature>
<protein>
    <recommendedName>
        <fullName evidence="6">CUB domain-containing protein</fullName>
    </recommendedName>
</protein>
<evidence type="ECO:0000313" key="5">
    <source>
        <dbReference type="Proteomes" id="UP001152747"/>
    </source>
</evidence>
<evidence type="ECO:0008006" key="6">
    <source>
        <dbReference type="Google" id="ProtNLM"/>
    </source>
</evidence>
<dbReference type="AlphaFoldDB" id="A0A9P1INC3"/>
<evidence type="ECO:0000256" key="2">
    <source>
        <dbReference type="SAM" id="MobiDB-lite"/>
    </source>
</evidence>
<gene>
    <name evidence="4" type="ORF">CAMP_LOCUS9034</name>
</gene>
<feature type="signal peptide" evidence="3">
    <location>
        <begin position="1"/>
        <end position="18"/>
    </location>
</feature>
<accession>A0A9P1INC3</accession>
<keyword evidence="3" id="KW-0732">Signal</keyword>